<proteinExistence type="predicted"/>
<organism evidence="3 4">
    <name type="scientific">Candidatus Nitrotoga arctica</name>
    <dbReference type="NCBI Taxonomy" id="453162"/>
    <lineage>
        <taxon>Bacteria</taxon>
        <taxon>Pseudomonadati</taxon>
        <taxon>Pseudomonadota</taxon>
        <taxon>Betaproteobacteria</taxon>
        <taxon>Nitrosomonadales</taxon>
        <taxon>Gallionellaceae</taxon>
        <taxon>Candidatus Nitrotoga</taxon>
    </lineage>
</organism>
<accession>A0ABN8AKS8</accession>
<sequence length="53" mass="5748">MFPGASVSGFYFAHPDSKSFSIGKIGMGQLDDMAARRGAAKENLERWLSPNLS</sequence>
<dbReference type="InterPro" id="IPR004223">
    <property type="entry name" value="VitB12-dep_Met_synth_activ_dom"/>
</dbReference>
<dbReference type="Pfam" id="PF02965">
    <property type="entry name" value="Met_synt_B12"/>
    <property type="match status" value="1"/>
</dbReference>
<protein>
    <recommendedName>
        <fullName evidence="2">AdoMet activation domain-containing protein</fullName>
    </recommendedName>
</protein>
<dbReference type="Proteomes" id="UP000839052">
    <property type="component" value="Chromosome"/>
</dbReference>
<reference evidence="3 4" key="1">
    <citation type="submission" date="2021-10" db="EMBL/GenBank/DDBJ databases">
        <authorList>
            <person name="Koch H."/>
        </authorList>
    </citation>
    <scope>NUCLEOTIDE SEQUENCE [LARGE SCALE GENOMIC DNA]</scope>
    <source>
        <strain evidence="3">6680</strain>
    </source>
</reference>
<dbReference type="SUPFAM" id="SSF56507">
    <property type="entry name" value="Methionine synthase activation domain-like"/>
    <property type="match status" value="1"/>
</dbReference>
<feature type="domain" description="AdoMet activation" evidence="2">
    <location>
        <begin position="1"/>
        <end position="53"/>
    </location>
</feature>
<evidence type="ECO:0000313" key="3">
    <source>
        <dbReference type="EMBL" id="CAG9933366.1"/>
    </source>
</evidence>
<dbReference type="Gene3D" id="3.10.196.10">
    <property type="entry name" value="Vitamin B12-dependent methionine synthase, activation domain"/>
    <property type="match status" value="1"/>
</dbReference>
<evidence type="ECO:0000256" key="1">
    <source>
        <dbReference type="PROSITE-ProRule" id="PRU00346"/>
    </source>
</evidence>
<keyword evidence="1" id="KW-0808">Transferase</keyword>
<dbReference type="InterPro" id="IPR037010">
    <property type="entry name" value="VitB12-dep_Met_synth_activ_sf"/>
</dbReference>
<evidence type="ECO:0000259" key="2">
    <source>
        <dbReference type="PROSITE" id="PS50974"/>
    </source>
</evidence>
<dbReference type="PROSITE" id="PS50974">
    <property type="entry name" value="ADOMET_ACTIVATION"/>
    <property type="match status" value="1"/>
</dbReference>
<keyword evidence="4" id="KW-1185">Reference proteome</keyword>
<evidence type="ECO:0000313" key="4">
    <source>
        <dbReference type="Proteomes" id="UP000839052"/>
    </source>
</evidence>
<name>A0ABN8AKS8_9PROT</name>
<gene>
    <name evidence="3" type="ORF">NTG6680_2117</name>
</gene>
<dbReference type="EMBL" id="OU912926">
    <property type="protein sequence ID" value="CAG9933366.1"/>
    <property type="molecule type" value="Genomic_DNA"/>
</dbReference>
<keyword evidence="1" id="KW-0489">Methyltransferase</keyword>